<feature type="transmembrane region" description="Helical" evidence="1">
    <location>
        <begin position="440"/>
        <end position="464"/>
    </location>
</feature>
<feature type="domain" description="Bacteriophage tail tape measure C-terminal" evidence="2">
    <location>
        <begin position="879"/>
        <end position="964"/>
    </location>
</feature>
<dbReference type="Pfam" id="PF09718">
    <property type="entry name" value="Tape_meas_lam_C"/>
    <property type="match status" value="1"/>
</dbReference>
<dbReference type="InterPro" id="IPR006431">
    <property type="entry name" value="Phage_tape_meas_C"/>
</dbReference>
<feature type="transmembrane region" description="Helical" evidence="1">
    <location>
        <begin position="408"/>
        <end position="428"/>
    </location>
</feature>
<dbReference type="Proteomes" id="UP001162155">
    <property type="component" value="Unassembled WGS sequence"/>
</dbReference>
<name>A0A0P9XEA7_PSESX</name>
<sequence length="1136" mass="116820">MASRSLGTLTLDLIAKIGGFQQNMDRASQSVARTGAAADAAGSRVNALQSEFLSLSSIASRIAGPFAAAFSVNSAYKMTEAYSTLTNRLKLVTDGSAQLAAAQAAVFNIAQASAQPLSSTAELYARIATNQRELKLSGADLAGVVGTISKTLAVSGASAESANAALIQLGQAFASGVLRGEELNSVMEQAPALSQAIAAGMGKTVGQLRAMGAAGELTASAVVKAIQNQQKAVDDLFAKTATTIGNSFTKISNSMTHFVGELDQATGASARVSAEFVKVSLAIDKSLPGSLAALRDNSDALSQILTTGLYVALGRVAGGFAASAAAALSNSVANANLAVSNQAAAAAELRRVEVATVSAKNALQQALLNRSLAVTVQEVTFAENALQVAKTKALAMSVQLSAARGVEATATAAVAATTTASGIAMGIATRAATALRGAAAGMLALMGGPLGLLFITGAVAVSFMDFRSNADKAAQGLEGLKGPLDDVIAKFKQLTQDQKAAALIKWGEAEADGIKAANEEYGKLQKQLQTGLIGPRSSATGTALFGTALKEMDEALQKGEALGPVLRRTAEAAGLDPKTADSWVKQAGAFSDAKTAASDAGARMTALKGEMNSAATGAAALTGSTSGLSAGGEKYIKTLQDQLGKLQDNNDAVKEATRFLDSHKDLTEADRTAILSYAHAVKSQEEANKSATAATKESTSAIKANQKAFDGAKENYERQIELANSTIESQKKATESEKLAFETSRGKYAALEGNRKDELKGLAAELDAKNALIKADEDSKKLAAFSSNVKESNQSVKDGFDQQLAGAGQGDKRRGQLQEMLAIEQDFNKQQRELVLQRTSGDIDEGLYQKQTAILSEAMAERLVIQQDYYNQVEEAQSNWMDGVGDAWQNYVDAAENYSAIAADFVSGTLDDLTSGLGNAFADIATGASSIGDAFADMAGNMAKSVINALADMAAQWLVYQAVQLLVGNSTKSAGMSGLIANAQAASAQAALNAYASTAGIPLIGPAAAPAAALAAAAATAPMVAAVSAPALAGMAHNGMDNIPKEGTWLLDGGERVLNPNQNRDLTKYLADKAGSGTGGAPSFTINAPVNVQAQPGMTNADAAKQGSAISSALEAQLGQFLDREMRQGGRLWRRT</sequence>
<protein>
    <submittedName>
        <fullName evidence="4">Phage tail tape measure protein</fullName>
    </submittedName>
</protein>
<keyword evidence="1" id="KW-0472">Membrane</keyword>
<reference evidence="4" key="1">
    <citation type="submission" date="2021-02" db="EMBL/GenBank/DDBJ databases">
        <title>Genome analysis of blister spot of apple pathogen from New York area.</title>
        <authorList>
            <person name="Kandel P."/>
            <person name="Hockett K.L."/>
            <person name="Santander R."/>
            <person name="Acimovic S."/>
        </authorList>
    </citation>
    <scope>NUCLEOTIDE SEQUENCE</scope>
    <source>
        <strain evidence="4">PSP1</strain>
    </source>
</reference>
<evidence type="ECO:0000259" key="3">
    <source>
        <dbReference type="Pfam" id="PF20155"/>
    </source>
</evidence>
<keyword evidence="1" id="KW-1133">Transmembrane helix</keyword>
<evidence type="ECO:0000259" key="2">
    <source>
        <dbReference type="Pfam" id="PF09718"/>
    </source>
</evidence>
<evidence type="ECO:0000313" key="5">
    <source>
        <dbReference type="Proteomes" id="UP001162155"/>
    </source>
</evidence>
<gene>
    <name evidence="4" type="ORF">JW322_06680</name>
</gene>
<dbReference type="Pfam" id="PF20155">
    <property type="entry name" value="TMP_3"/>
    <property type="match status" value="1"/>
</dbReference>
<dbReference type="RefSeq" id="WP_044308951.1">
    <property type="nucleotide sequence ID" value="NZ_JAFFRY010000009.1"/>
</dbReference>
<dbReference type="AlphaFoldDB" id="A0A0P9XEA7"/>
<feature type="domain" description="Tape measure protein N-terminal" evidence="3">
    <location>
        <begin position="74"/>
        <end position="264"/>
    </location>
</feature>
<dbReference type="NCBIfam" id="TIGR01541">
    <property type="entry name" value="tape_meas_lam_C"/>
    <property type="match status" value="1"/>
</dbReference>
<dbReference type="NCBIfam" id="TIGR02675">
    <property type="entry name" value="tape_meas_nterm"/>
    <property type="match status" value="1"/>
</dbReference>
<keyword evidence="1" id="KW-0812">Transmembrane</keyword>
<accession>A0A0P9XEA7</accession>
<comment type="caution">
    <text evidence="4">The sequence shown here is derived from an EMBL/GenBank/DDBJ whole genome shotgun (WGS) entry which is preliminary data.</text>
</comment>
<evidence type="ECO:0000256" key="1">
    <source>
        <dbReference type="SAM" id="Phobius"/>
    </source>
</evidence>
<organism evidence="4 5">
    <name type="scientific">Pseudomonas syringae pv. papulans</name>
    <dbReference type="NCBI Taxonomy" id="83963"/>
    <lineage>
        <taxon>Bacteria</taxon>
        <taxon>Pseudomonadati</taxon>
        <taxon>Pseudomonadota</taxon>
        <taxon>Gammaproteobacteria</taxon>
        <taxon>Pseudomonadales</taxon>
        <taxon>Pseudomonadaceae</taxon>
        <taxon>Pseudomonas</taxon>
        <taxon>Pseudomonas syringae</taxon>
    </lineage>
</organism>
<dbReference type="InterPro" id="IPR013491">
    <property type="entry name" value="Tape_meas_N"/>
</dbReference>
<evidence type="ECO:0000313" key="4">
    <source>
        <dbReference type="EMBL" id="MDH4621464.1"/>
    </source>
</evidence>
<proteinExistence type="predicted"/>
<dbReference type="EMBL" id="JAFFRZ010000001">
    <property type="protein sequence ID" value="MDH4621464.1"/>
    <property type="molecule type" value="Genomic_DNA"/>
</dbReference>